<comment type="caution">
    <text evidence="2">The sequence shown here is derived from an EMBL/GenBank/DDBJ whole genome shotgun (WGS) entry which is preliminary data.</text>
</comment>
<dbReference type="PRINTS" id="PR01483">
    <property type="entry name" value="FASYNTHASE"/>
</dbReference>
<protein>
    <submittedName>
        <fullName evidence="2">Malonyl CoA-acyl carrier protein transacylase</fullName>
        <ecNumber evidence="2">2.3.1.39</ecNumber>
    </submittedName>
</protein>
<dbReference type="InterPro" id="IPR052568">
    <property type="entry name" value="PKS-FAS_Synthase"/>
</dbReference>
<sequence>MPLPESKTGTGAAGLLLVWTDASVAGLVSRLESFRASLEAGGAAALSGLVRSVNADYESSAGEGRLCLALAVRSPAELLERTGQALEKLKGGADSFSEAFGLHFQTRPAAGGRVAFLFPGQGSQRPGMLRELVEAFPELRSAFETADRVLAGRLSRPLSDYVFPSPAAGPEEEKRQLEELTATNVAQPALGAAGFGFSRLLESLGVTAGAAAGHSAGEYPALCLAGVFSEAALYDLLEFRGASIIAGAAGRDLGTMLAAAADAGRVSGIIEGLADVYPANLNSPRQTVLSGRADSLRLAAGRLKEQGIRSVPIPVSCAFHSPFVQPARERLAARLAQVAFQAPRLPVYANALAAVYPSEPARVADILSGHLVSPVRFVEEVEAMYRDGCTIFVESGPRSVLTGLVDQILEGRPHLAVAGNTGKGSDWFDLLNCLARLAAAGIRIRLVALAERMA</sequence>
<dbReference type="GO" id="GO:0004312">
    <property type="term" value="F:fatty acid synthase activity"/>
    <property type="evidence" value="ECO:0007669"/>
    <property type="project" value="InterPro"/>
</dbReference>
<gene>
    <name evidence="2" type="primary">fabD</name>
    <name evidence="2" type="ORF">BWY73_00900</name>
</gene>
<dbReference type="PANTHER" id="PTHR43074:SF1">
    <property type="entry name" value="BETA-KETOACYL SYNTHASE FAMILY PROTEIN-RELATED"/>
    <property type="match status" value="1"/>
</dbReference>
<dbReference type="GO" id="GO:0006633">
    <property type="term" value="P:fatty acid biosynthetic process"/>
    <property type="evidence" value="ECO:0007669"/>
    <property type="project" value="InterPro"/>
</dbReference>
<proteinExistence type="predicted"/>
<dbReference type="InterPro" id="IPR003965">
    <property type="entry name" value="Fatty_acid_synthase"/>
</dbReference>
<dbReference type="EC" id="2.3.1.39" evidence="2"/>
<reference evidence="2" key="1">
    <citation type="submission" date="2017-02" db="EMBL/GenBank/DDBJ databases">
        <title>Delving into the versatile metabolic prowess of the omnipresent phylum Bacteroidetes.</title>
        <authorList>
            <person name="Nobu M.K."/>
            <person name="Mei R."/>
            <person name="Narihiro T."/>
            <person name="Kuroda K."/>
            <person name="Liu W.-T."/>
        </authorList>
    </citation>
    <scope>NUCLEOTIDE SEQUENCE</scope>
    <source>
        <strain evidence="2">ADurb.Bin417</strain>
    </source>
</reference>
<dbReference type="SUPFAM" id="SSF55048">
    <property type="entry name" value="Probable ACP-binding domain of malonyl-CoA ACP transacylase"/>
    <property type="match status" value="1"/>
</dbReference>
<dbReference type="InterPro" id="IPR001227">
    <property type="entry name" value="Ac_transferase_dom_sf"/>
</dbReference>
<name>A0A1V5MGG3_UNCT6</name>
<dbReference type="Gene3D" id="3.40.366.10">
    <property type="entry name" value="Malonyl-Coenzyme A Acyl Carrier Protein, domain 2"/>
    <property type="match status" value="1"/>
</dbReference>
<accession>A0A1V5MGG3</accession>
<evidence type="ECO:0000313" key="2">
    <source>
        <dbReference type="EMBL" id="OPZ92205.1"/>
    </source>
</evidence>
<dbReference type="Proteomes" id="UP000485484">
    <property type="component" value="Unassembled WGS sequence"/>
</dbReference>
<evidence type="ECO:0000259" key="1">
    <source>
        <dbReference type="SMART" id="SM00827"/>
    </source>
</evidence>
<organism evidence="2">
    <name type="scientific">candidate division TA06 bacterium ADurb.Bin417</name>
    <dbReference type="NCBI Taxonomy" id="1852828"/>
    <lineage>
        <taxon>Bacteria</taxon>
        <taxon>Bacteria division TA06</taxon>
    </lineage>
</organism>
<dbReference type="SMART" id="SM00827">
    <property type="entry name" value="PKS_AT"/>
    <property type="match status" value="1"/>
</dbReference>
<dbReference type="Gene3D" id="3.30.70.250">
    <property type="entry name" value="Malonyl-CoA ACP transacylase, ACP-binding"/>
    <property type="match status" value="1"/>
</dbReference>
<dbReference type="EMBL" id="MWAK01000121">
    <property type="protein sequence ID" value="OPZ92205.1"/>
    <property type="molecule type" value="Genomic_DNA"/>
</dbReference>
<dbReference type="SUPFAM" id="SSF52151">
    <property type="entry name" value="FabD/lysophospholipase-like"/>
    <property type="match status" value="1"/>
</dbReference>
<dbReference type="Pfam" id="PF00698">
    <property type="entry name" value="Acyl_transf_1"/>
    <property type="match status" value="1"/>
</dbReference>
<dbReference type="PANTHER" id="PTHR43074">
    <property type="entry name" value="OMEGA-3 POLYUNSATURATED FATTY ACID SYNTHASE PFAB-RELATED"/>
    <property type="match status" value="1"/>
</dbReference>
<dbReference type="InterPro" id="IPR016036">
    <property type="entry name" value="Malonyl_transacylase_ACP-bd"/>
</dbReference>
<keyword evidence="2" id="KW-0808">Transferase</keyword>
<dbReference type="InterPro" id="IPR014043">
    <property type="entry name" value="Acyl_transferase_dom"/>
</dbReference>
<dbReference type="GO" id="GO:0005835">
    <property type="term" value="C:fatty acid synthase complex"/>
    <property type="evidence" value="ECO:0007669"/>
    <property type="project" value="InterPro"/>
</dbReference>
<dbReference type="GO" id="GO:0004314">
    <property type="term" value="F:[acyl-carrier-protein] S-malonyltransferase activity"/>
    <property type="evidence" value="ECO:0007669"/>
    <property type="project" value="UniProtKB-EC"/>
</dbReference>
<keyword evidence="2" id="KW-0012">Acyltransferase</keyword>
<dbReference type="AlphaFoldDB" id="A0A1V5MGG3"/>
<dbReference type="InterPro" id="IPR016035">
    <property type="entry name" value="Acyl_Trfase/lysoPLipase"/>
</dbReference>
<feature type="domain" description="Malonyl-CoA:ACP transacylase (MAT)" evidence="1">
    <location>
        <begin position="117"/>
        <end position="424"/>
    </location>
</feature>